<proteinExistence type="predicted"/>
<comment type="caution">
    <text evidence="3">The sequence shown here is derived from an EMBL/GenBank/DDBJ whole genome shotgun (WGS) entry which is preliminary data.</text>
</comment>
<evidence type="ECO:0000259" key="2">
    <source>
        <dbReference type="Pfam" id="PF14317"/>
    </source>
</evidence>
<organism evidence="3 4">
    <name type="scientific">Dyadobacter arcticus</name>
    <dbReference type="NCBI Taxonomy" id="1078754"/>
    <lineage>
        <taxon>Bacteria</taxon>
        <taxon>Pseudomonadati</taxon>
        <taxon>Bacteroidota</taxon>
        <taxon>Cytophagia</taxon>
        <taxon>Cytophagales</taxon>
        <taxon>Spirosomataceae</taxon>
        <taxon>Dyadobacter</taxon>
    </lineage>
</organism>
<feature type="transmembrane region" description="Helical" evidence="1">
    <location>
        <begin position="54"/>
        <end position="73"/>
    </location>
</feature>
<feature type="domain" description="YcxB-like C-terminal" evidence="2">
    <location>
        <begin position="106"/>
        <end position="160"/>
    </location>
</feature>
<keyword evidence="1" id="KW-0812">Transmembrane</keyword>
<dbReference type="InterPro" id="IPR025588">
    <property type="entry name" value="YcxB-like_C"/>
</dbReference>
<accession>A0ABX0UP34</accession>
<dbReference type="RefSeq" id="WP_167273581.1">
    <property type="nucleotide sequence ID" value="NZ_JAASQJ010000004.1"/>
</dbReference>
<keyword evidence="1" id="KW-1133">Transmembrane helix</keyword>
<dbReference type="Proteomes" id="UP001179181">
    <property type="component" value="Unassembled WGS sequence"/>
</dbReference>
<sequence length="171" mass="19176">MDEISYKLNAEELYYGMVDVAKTRLITKIFKILSMVLLGAMAFVTVVTMKSGSFNITTGYVITIVLALYGYFLPEISAKVQVPTIVKNKAPLSQQLKLNFYKTYFSLSGETFNHKINYQKLHSVVETDDFILLKTAEGSADILPKRAFSTDQLLKFKSILGAVEGLKVKLK</sequence>
<reference evidence="3 4" key="1">
    <citation type="submission" date="2020-03" db="EMBL/GenBank/DDBJ databases">
        <title>Genomic Encyclopedia of Type Strains, Phase IV (KMG-IV): sequencing the most valuable type-strain genomes for metagenomic binning, comparative biology and taxonomic classification.</title>
        <authorList>
            <person name="Goeker M."/>
        </authorList>
    </citation>
    <scope>NUCLEOTIDE SEQUENCE [LARGE SCALE GENOMIC DNA]</scope>
    <source>
        <strain evidence="3 4">DSM 102865</strain>
    </source>
</reference>
<evidence type="ECO:0000256" key="1">
    <source>
        <dbReference type="SAM" id="Phobius"/>
    </source>
</evidence>
<keyword evidence="4" id="KW-1185">Reference proteome</keyword>
<dbReference type="Pfam" id="PF14317">
    <property type="entry name" value="YcxB"/>
    <property type="match status" value="1"/>
</dbReference>
<keyword evidence="1" id="KW-0472">Membrane</keyword>
<feature type="transmembrane region" description="Helical" evidence="1">
    <location>
        <begin position="29"/>
        <end position="48"/>
    </location>
</feature>
<name>A0ABX0UP34_9BACT</name>
<dbReference type="EMBL" id="JAASQJ010000004">
    <property type="protein sequence ID" value="NIJ54753.1"/>
    <property type="molecule type" value="Genomic_DNA"/>
</dbReference>
<evidence type="ECO:0000313" key="4">
    <source>
        <dbReference type="Proteomes" id="UP001179181"/>
    </source>
</evidence>
<evidence type="ECO:0000313" key="3">
    <source>
        <dbReference type="EMBL" id="NIJ54753.1"/>
    </source>
</evidence>
<gene>
    <name evidence="3" type="ORF">FHS68_003940</name>
</gene>
<protein>
    <recommendedName>
        <fullName evidence="2">YcxB-like C-terminal domain-containing protein</fullName>
    </recommendedName>
</protein>